<feature type="transmembrane region" description="Helical" evidence="1">
    <location>
        <begin position="170"/>
        <end position="191"/>
    </location>
</feature>
<keyword evidence="1" id="KW-0812">Transmembrane</keyword>
<feature type="transmembrane region" description="Helical" evidence="1">
    <location>
        <begin position="57"/>
        <end position="75"/>
    </location>
</feature>
<feature type="transmembrane region" description="Helical" evidence="1">
    <location>
        <begin position="129"/>
        <end position="150"/>
    </location>
</feature>
<dbReference type="InterPro" id="IPR009323">
    <property type="entry name" value="DUF979"/>
</dbReference>
<feature type="transmembrane region" description="Helical" evidence="1">
    <location>
        <begin position="211"/>
        <end position="241"/>
    </location>
</feature>
<sequence>MIGLEVLYAIAGTMFAVIAALSAFDHGNAKRWKNAAFWGLFAACFLFGSHLPDLANGGIVIAMVLVAGFGGLGQGKADTTSIEQRRESAAVHRNRLFLCALIIPAVALAGTMIFKTLTFGGLHPVDPKQATLVSLVLGIILSLAVAMPMLRARPAEPLQEGRRLFDQVGWALLLPQMLAALGAVFAAAGVGEAVGALTTAWLPDGSRLAAVVTYTLGMALFTMIMGNAFAAFPVMTAGVGLPLIVLKFGGDPAIMCAIGMLSGFCGTLMTPMAANFNLVPAALLELKDKNGVIKAQVPTALILLFANTVLMYVLLFVFRF</sequence>
<reference evidence="2" key="1">
    <citation type="submission" date="2024-06" db="EMBL/GenBank/DDBJ databases">
        <title>Caulobacter inopinatus, sp. nov.</title>
        <authorList>
            <person name="Donachie S.P."/>
        </authorList>
    </citation>
    <scope>NUCLEOTIDE SEQUENCE</scope>
    <source>
        <strain evidence="2">73W</strain>
    </source>
</reference>
<keyword evidence="1" id="KW-0472">Membrane</keyword>
<feature type="transmembrane region" description="Helical" evidence="1">
    <location>
        <begin position="96"/>
        <end position="117"/>
    </location>
</feature>
<accession>A0AB39KVZ5</accession>
<evidence type="ECO:0000256" key="1">
    <source>
        <dbReference type="SAM" id="Phobius"/>
    </source>
</evidence>
<keyword evidence="1" id="KW-1133">Transmembrane helix</keyword>
<proteinExistence type="predicted"/>
<feature type="transmembrane region" description="Helical" evidence="1">
    <location>
        <begin position="6"/>
        <end position="23"/>
    </location>
</feature>
<feature type="transmembrane region" description="Helical" evidence="1">
    <location>
        <begin position="296"/>
        <end position="318"/>
    </location>
</feature>
<organism evidence="2">
    <name type="scientific">Caulobacter sp. 73W</name>
    <dbReference type="NCBI Taxonomy" id="3161137"/>
    <lineage>
        <taxon>Bacteria</taxon>
        <taxon>Pseudomonadati</taxon>
        <taxon>Pseudomonadota</taxon>
        <taxon>Alphaproteobacteria</taxon>
        <taxon>Caulobacterales</taxon>
        <taxon>Caulobacteraceae</taxon>
        <taxon>Caulobacter</taxon>
    </lineage>
</organism>
<dbReference type="EMBL" id="CP158375">
    <property type="protein sequence ID" value="XDO97401.1"/>
    <property type="molecule type" value="Genomic_DNA"/>
</dbReference>
<evidence type="ECO:0000313" key="2">
    <source>
        <dbReference type="EMBL" id="XDO97401.1"/>
    </source>
</evidence>
<dbReference type="RefSeq" id="WP_369060593.1">
    <property type="nucleotide sequence ID" value="NZ_CP158375.1"/>
</dbReference>
<name>A0AB39KVZ5_9CAUL</name>
<gene>
    <name evidence="2" type="ORF">ABOZ73_03000</name>
</gene>
<dbReference type="AlphaFoldDB" id="A0AB39KVZ5"/>
<dbReference type="Pfam" id="PF06166">
    <property type="entry name" value="DUF979"/>
    <property type="match status" value="1"/>
</dbReference>
<protein>
    <submittedName>
        <fullName evidence="2">DUF979 domain-containing protein</fullName>
    </submittedName>
</protein>